<dbReference type="FunCoup" id="K1V638">
    <property type="interactions" value="513"/>
</dbReference>
<feature type="region of interest" description="Disordered" evidence="16">
    <location>
        <begin position="1"/>
        <end position="120"/>
    </location>
</feature>
<evidence type="ECO:0000313" key="18">
    <source>
        <dbReference type="EMBL" id="EKC99479.1"/>
    </source>
</evidence>
<dbReference type="PROSITE" id="PS50160">
    <property type="entry name" value="DNA_LIGASE_A3"/>
    <property type="match status" value="1"/>
</dbReference>
<evidence type="ECO:0000256" key="9">
    <source>
        <dbReference type="ARBA" id="ARBA00023172"/>
    </source>
</evidence>
<comment type="subcellular location">
    <subcellularLocation>
        <location evidence="1">Nucleus</location>
    </subcellularLocation>
</comment>
<dbReference type="GO" id="GO:1903461">
    <property type="term" value="P:Okazaki fragment processing involved in mitotic DNA replication"/>
    <property type="evidence" value="ECO:0007669"/>
    <property type="project" value="TreeGrafter"/>
</dbReference>
<keyword evidence="12" id="KW-0131">Cell cycle</keyword>
<dbReference type="PANTHER" id="PTHR45674:SF4">
    <property type="entry name" value="DNA LIGASE 1"/>
    <property type="match status" value="1"/>
</dbReference>
<dbReference type="PANTHER" id="PTHR45674">
    <property type="entry name" value="DNA LIGASE 1/3 FAMILY MEMBER"/>
    <property type="match status" value="1"/>
</dbReference>
<dbReference type="GO" id="GO:0006281">
    <property type="term" value="P:DNA repair"/>
    <property type="evidence" value="ECO:0007669"/>
    <property type="project" value="UniProtKB-KW"/>
</dbReference>
<dbReference type="InterPro" id="IPR012309">
    <property type="entry name" value="DNA_ligase_ATP-dep_C"/>
</dbReference>
<comment type="catalytic activity">
    <reaction evidence="13 14">
        <text>ATP + (deoxyribonucleotide)n-3'-hydroxyl + 5'-phospho-(deoxyribonucleotide)m = (deoxyribonucleotide)n+m + AMP + diphosphate.</text>
        <dbReference type="EC" id="6.5.1.1"/>
    </reaction>
</comment>
<evidence type="ECO:0000256" key="14">
    <source>
        <dbReference type="RuleBase" id="RU000617"/>
    </source>
</evidence>
<evidence type="ECO:0000256" key="3">
    <source>
        <dbReference type="ARBA" id="ARBA00022598"/>
    </source>
</evidence>
<dbReference type="PROSITE" id="PS00697">
    <property type="entry name" value="DNA_LIGASE_A1"/>
    <property type="match status" value="1"/>
</dbReference>
<dbReference type="FunFam" id="2.40.50.140:FF:000062">
    <property type="entry name" value="DNA ligase"/>
    <property type="match status" value="1"/>
</dbReference>
<comment type="caution">
    <text evidence="18">The sequence shown here is derived from an EMBL/GenBank/DDBJ whole genome shotgun (WGS) entry which is preliminary data.</text>
</comment>
<evidence type="ECO:0000256" key="11">
    <source>
        <dbReference type="ARBA" id="ARBA00023242"/>
    </source>
</evidence>
<dbReference type="InterPro" id="IPR036599">
    <property type="entry name" value="DNA_ligase_N_sf"/>
</dbReference>
<dbReference type="Pfam" id="PF04675">
    <property type="entry name" value="DNA_ligase_A_N"/>
    <property type="match status" value="1"/>
</dbReference>
<dbReference type="EMBL" id="AMBO01000371">
    <property type="protein sequence ID" value="EKC99479.1"/>
    <property type="molecule type" value="Genomic_DNA"/>
</dbReference>
<proteinExistence type="inferred from homology"/>
<evidence type="ECO:0000256" key="13">
    <source>
        <dbReference type="ARBA" id="ARBA00034003"/>
    </source>
</evidence>
<dbReference type="GO" id="GO:0003910">
    <property type="term" value="F:DNA ligase (ATP) activity"/>
    <property type="evidence" value="ECO:0007669"/>
    <property type="project" value="UniProtKB-EC"/>
</dbReference>
<keyword evidence="11" id="KW-0539">Nucleus</keyword>
<dbReference type="FunFam" id="3.30.470.30:FF:000002">
    <property type="entry name" value="DNA ligase"/>
    <property type="match status" value="1"/>
</dbReference>
<evidence type="ECO:0000256" key="5">
    <source>
        <dbReference type="ARBA" id="ARBA00022705"/>
    </source>
</evidence>
<keyword evidence="5" id="KW-0235">DNA replication</keyword>
<dbReference type="Gene3D" id="2.40.50.140">
    <property type="entry name" value="Nucleic acid-binding proteins"/>
    <property type="match status" value="1"/>
</dbReference>
<keyword evidence="8 14" id="KW-0067">ATP-binding</keyword>
<evidence type="ECO:0000259" key="17">
    <source>
        <dbReference type="PROSITE" id="PS50160"/>
    </source>
</evidence>
<dbReference type="InParanoid" id="K1V638"/>
<dbReference type="eggNOG" id="KOG0967">
    <property type="taxonomic scope" value="Eukaryota"/>
</dbReference>
<dbReference type="GO" id="GO:0051301">
    <property type="term" value="P:cell division"/>
    <property type="evidence" value="ECO:0007669"/>
    <property type="project" value="UniProtKB-KW"/>
</dbReference>
<dbReference type="AlphaFoldDB" id="K1V638"/>
<feature type="compositionally biased region" description="Basic and acidic residues" evidence="16">
    <location>
        <begin position="88"/>
        <end position="102"/>
    </location>
</feature>
<keyword evidence="4" id="KW-0132">Cell division</keyword>
<keyword evidence="7 14" id="KW-0227">DNA damage</keyword>
<evidence type="ECO:0000256" key="1">
    <source>
        <dbReference type="ARBA" id="ARBA00004123"/>
    </source>
</evidence>
<comment type="similarity">
    <text evidence="2 15">Belongs to the ATP-dependent DNA ligase family.</text>
</comment>
<dbReference type="Pfam" id="PF01068">
    <property type="entry name" value="DNA_ligase_A_M"/>
    <property type="match status" value="1"/>
</dbReference>
<evidence type="ECO:0000256" key="10">
    <source>
        <dbReference type="ARBA" id="ARBA00023204"/>
    </source>
</evidence>
<evidence type="ECO:0000256" key="7">
    <source>
        <dbReference type="ARBA" id="ARBA00022763"/>
    </source>
</evidence>
<dbReference type="GO" id="GO:0005739">
    <property type="term" value="C:mitochondrion"/>
    <property type="evidence" value="ECO:0007669"/>
    <property type="project" value="TreeGrafter"/>
</dbReference>
<dbReference type="HOGENOM" id="CLU_005138_0_1_1"/>
<evidence type="ECO:0000256" key="6">
    <source>
        <dbReference type="ARBA" id="ARBA00022741"/>
    </source>
</evidence>
<dbReference type="Gene3D" id="3.30.470.30">
    <property type="entry name" value="DNA ligase/mRNA capping enzyme"/>
    <property type="match status" value="1"/>
</dbReference>
<accession>K1V638</accession>
<dbReference type="GO" id="GO:0005524">
    <property type="term" value="F:ATP binding"/>
    <property type="evidence" value="ECO:0007669"/>
    <property type="project" value="UniProtKB-KW"/>
</dbReference>
<evidence type="ECO:0000256" key="12">
    <source>
        <dbReference type="ARBA" id="ARBA00023306"/>
    </source>
</evidence>
<dbReference type="NCBIfam" id="TIGR00574">
    <property type="entry name" value="dnl1"/>
    <property type="match status" value="1"/>
</dbReference>
<dbReference type="SUPFAM" id="SSF117018">
    <property type="entry name" value="ATP-dependent DNA ligase DNA-binding domain"/>
    <property type="match status" value="1"/>
</dbReference>
<keyword evidence="3 14" id="KW-0436">Ligase</keyword>
<dbReference type="InterPro" id="IPR012310">
    <property type="entry name" value="DNA_ligase_ATP-dep_cent"/>
</dbReference>
<dbReference type="SUPFAM" id="SSF50249">
    <property type="entry name" value="Nucleic acid-binding proteins"/>
    <property type="match status" value="1"/>
</dbReference>
<dbReference type="CDD" id="cd07969">
    <property type="entry name" value="OBF_DNA_ligase_I"/>
    <property type="match status" value="1"/>
</dbReference>
<evidence type="ECO:0000256" key="15">
    <source>
        <dbReference type="RuleBase" id="RU004196"/>
    </source>
</evidence>
<dbReference type="InterPro" id="IPR012308">
    <property type="entry name" value="DNA_ligase_ATP-dep_N"/>
</dbReference>
<dbReference type="GO" id="GO:0003677">
    <property type="term" value="F:DNA binding"/>
    <property type="evidence" value="ECO:0007669"/>
    <property type="project" value="InterPro"/>
</dbReference>
<keyword evidence="10 14" id="KW-0234">DNA repair</keyword>
<dbReference type="OrthoDB" id="206088at2759"/>
<feature type="domain" description="ATP-dependent DNA ligase family profile" evidence="17">
    <location>
        <begin position="468"/>
        <end position="599"/>
    </location>
</feature>
<dbReference type="STRING" id="1220162.K1V638"/>
<evidence type="ECO:0000313" key="19">
    <source>
        <dbReference type="Proteomes" id="UP000006757"/>
    </source>
</evidence>
<dbReference type="InterPro" id="IPR000977">
    <property type="entry name" value="DNA_ligase_ATP-dep"/>
</dbReference>
<protein>
    <recommendedName>
        <fullName evidence="14">DNA ligase</fullName>
        <ecNumber evidence="14">6.5.1.1</ecNumber>
    </recommendedName>
</protein>
<evidence type="ECO:0000256" key="4">
    <source>
        <dbReference type="ARBA" id="ARBA00022618"/>
    </source>
</evidence>
<evidence type="ECO:0000256" key="8">
    <source>
        <dbReference type="ARBA" id="ARBA00022840"/>
    </source>
</evidence>
<gene>
    <name evidence="18" type="ORF">A1Q2_06211</name>
</gene>
<name>K1V638_TRIAC</name>
<reference evidence="18 19" key="1">
    <citation type="journal article" date="2012" name="Eukaryot. Cell">
        <title>Genome sequence of the Trichosporon asahii environmental strain CBS 8904.</title>
        <authorList>
            <person name="Yang R.Y."/>
            <person name="Li H.T."/>
            <person name="Zhu H."/>
            <person name="Zhou G.P."/>
            <person name="Wang M."/>
            <person name="Wang L."/>
        </authorList>
    </citation>
    <scope>NUCLEOTIDE SEQUENCE [LARGE SCALE GENOMIC DNA]</scope>
    <source>
        <strain evidence="18 19">CBS 8904</strain>
    </source>
</reference>
<keyword evidence="6 14" id="KW-0547">Nucleotide-binding</keyword>
<dbReference type="GO" id="GO:0006310">
    <property type="term" value="P:DNA recombination"/>
    <property type="evidence" value="ECO:0007669"/>
    <property type="project" value="UniProtKB-KW"/>
</dbReference>
<feature type="compositionally biased region" description="Acidic residues" evidence="16">
    <location>
        <begin position="103"/>
        <end position="120"/>
    </location>
</feature>
<dbReference type="SUPFAM" id="SSF56091">
    <property type="entry name" value="DNA ligase/mRNA capping enzyme, catalytic domain"/>
    <property type="match status" value="1"/>
</dbReference>
<dbReference type="InterPro" id="IPR012340">
    <property type="entry name" value="NA-bd_OB-fold"/>
</dbReference>
<evidence type="ECO:0000256" key="16">
    <source>
        <dbReference type="SAM" id="MobiDB-lite"/>
    </source>
</evidence>
<dbReference type="OMA" id="WIKYKRD"/>
<sequence>MSGDGETPSPMKAPAGKQRKLKRIMDSDDEADSPVKAKPETTAPVASIFNMAKPKAPSPKEAAKEETKPAKPSSQNGKPLASIFQKPVKVEKPKDDEEHVPVEEEEGEDEISDEEMEEQEEKAASKLVPYAALVSTFEKIEATTKRLEILQILTQFLLVVAKRDPAKDAKTSNLLKVVYLCINRLCPDYEGTELGIGESLLVKAIAESTGRNANKIKEDLRKEGDLGKVAMVSGSSRPQLTSEFPKRSADDVQAQASDCSVRLPEPYGYCQGVGQLARKVGIIKKLLSACQGTEAKFIIRSLEGKLRIGLAERSLVVALAHAMVLKELGDKKVSPEKLAQKLEEGSEVVKQVYRVESRVCARTANSRLPMLAKPTKAIGEVLDRFEGKPFTCEYKYDGERAQVHLLDDGTISVFSRNSENMSAKYPDLVEQIPRSFVLDSEAVAFDLETKKLLPFQDLSRRKRKDVKAEDITVRVHLFAFDLLYLNGEMELKERRALLQEHFTAVESEFGFAKSSDGSTTEEIQTFLEESVKDGCEGLMVKMLASDASTYEPSRRSINWLKKDYLSGVGDSLDLVVVGAYYGKGKRTNWYGAFLLACYDPDSENYQTICKIGTGFSEEILKQFYDELHPLELTGGARGNIEVGGAKPDVWFEPKVVWEVLTADLSLSPVYTAAHGLRGISLRFPRFIKVRDDKGPEEATTAEQVADFYQSQATAAGKKGGAAVDDFW</sequence>
<dbReference type="GO" id="GO:0005634">
    <property type="term" value="C:nucleus"/>
    <property type="evidence" value="ECO:0007669"/>
    <property type="project" value="UniProtKB-SubCell"/>
</dbReference>
<dbReference type="Proteomes" id="UP000006757">
    <property type="component" value="Unassembled WGS sequence"/>
</dbReference>
<dbReference type="InterPro" id="IPR016059">
    <property type="entry name" value="DNA_ligase_ATP-dep_CS"/>
</dbReference>
<organism evidence="18 19">
    <name type="scientific">Trichosporon asahii var. asahii (strain CBS 8904)</name>
    <name type="common">Yeast</name>
    <dbReference type="NCBI Taxonomy" id="1220162"/>
    <lineage>
        <taxon>Eukaryota</taxon>
        <taxon>Fungi</taxon>
        <taxon>Dikarya</taxon>
        <taxon>Basidiomycota</taxon>
        <taxon>Agaricomycotina</taxon>
        <taxon>Tremellomycetes</taxon>
        <taxon>Trichosporonales</taxon>
        <taxon>Trichosporonaceae</taxon>
        <taxon>Trichosporon</taxon>
    </lineage>
</organism>
<dbReference type="Pfam" id="PF04679">
    <property type="entry name" value="DNA_ligase_A_C"/>
    <property type="match status" value="1"/>
</dbReference>
<dbReference type="CDD" id="cd07900">
    <property type="entry name" value="Adenylation_DNA_ligase_I_Euk"/>
    <property type="match status" value="1"/>
</dbReference>
<dbReference type="GO" id="GO:0071897">
    <property type="term" value="P:DNA biosynthetic process"/>
    <property type="evidence" value="ECO:0007669"/>
    <property type="project" value="InterPro"/>
</dbReference>
<keyword evidence="9 14" id="KW-0233">DNA recombination</keyword>
<evidence type="ECO:0000256" key="2">
    <source>
        <dbReference type="ARBA" id="ARBA00007572"/>
    </source>
</evidence>
<dbReference type="EC" id="6.5.1.1" evidence="14"/>
<dbReference type="InterPro" id="IPR050191">
    <property type="entry name" value="ATP-dep_DNA_ligase"/>
</dbReference>
<dbReference type="Gene3D" id="1.10.3260.10">
    <property type="entry name" value="DNA ligase, ATP-dependent, N-terminal domain"/>
    <property type="match status" value="1"/>
</dbReference>
<keyword evidence="19" id="KW-1185">Reference proteome</keyword>